<dbReference type="Pfam" id="PF00565">
    <property type="entry name" value="SNase"/>
    <property type="match status" value="1"/>
</dbReference>
<evidence type="ECO:0000256" key="1">
    <source>
        <dbReference type="SAM" id="SignalP"/>
    </source>
</evidence>
<dbReference type="EMBL" id="CP151919">
    <property type="protein sequence ID" value="XAD54962.1"/>
    <property type="molecule type" value="Genomic_DNA"/>
</dbReference>
<evidence type="ECO:0000259" key="2">
    <source>
        <dbReference type="PROSITE" id="PS50830"/>
    </source>
</evidence>
<dbReference type="InterPro" id="IPR035437">
    <property type="entry name" value="SNase_OB-fold_sf"/>
</dbReference>
<dbReference type="SMART" id="SM00318">
    <property type="entry name" value="SNc"/>
    <property type="match status" value="1"/>
</dbReference>
<gene>
    <name evidence="3" type="ORF">AAGT95_03000</name>
</gene>
<name>A0ABZ3CUX3_9GAMM</name>
<dbReference type="InterPro" id="IPR016071">
    <property type="entry name" value="Staphylococal_nuclease_OB-fold"/>
</dbReference>
<evidence type="ECO:0000313" key="3">
    <source>
        <dbReference type="EMBL" id="XAD54962.1"/>
    </source>
</evidence>
<dbReference type="RefSeq" id="WP_342595491.1">
    <property type="nucleotide sequence ID" value="NZ_CP151919.1"/>
</dbReference>
<dbReference type="Gene3D" id="2.40.50.90">
    <property type="match status" value="1"/>
</dbReference>
<organism evidence="3 4">
    <name type="scientific">Salinicola lusitanus</name>
    <dbReference type="NCBI Taxonomy" id="1949085"/>
    <lineage>
        <taxon>Bacteria</taxon>
        <taxon>Pseudomonadati</taxon>
        <taxon>Pseudomonadota</taxon>
        <taxon>Gammaproteobacteria</taxon>
        <taxon>Oceanospirillales</taxon>
        <taxon>Halomonadaceae</taxon>
        <taxon>Salinicola</taxon>
    </lineage>
</organism>
<keyword evidence="1" id="KW-0732">Signal</keyword>
<accession>A0ABZ3CUX3</accession>
<feature type="chain" id="PRO_5046528446" evidence="1">
    <location>
        <begin position="22"/>
        <end position="142"/>
    </location>
</feature>
<protein>
    <submittedName>
        <fullName evidence="3">Thermonuclease family protein</fullName>
    </submittedName>
</protein>
<keyword evidence="4" id="KW-1185">Reference proteome</keyword>
<proteinExistence type="predicted"/>
<dbReference type="PROSITE" id="PS50830">
    <property type="entry name" value="TNASE_3"/>
    <property type="match status" value="1"/>
</dbReference>
<evidence type="ECO:0000313" key="4">
    <source>
        <dbReference type="Proteomes" id="UP001453229"/>
    </source>
</evidence>
<dbReference type="Proteomes" id="UP001453229">
    <property type="component" value="Chromosome"/>
</dbReference>
<feature type="signal peptide" evidence="1">
    <location>
        <begin position="1"/>
        <end position="21"/>
    </location>
</feature>
<reference evidence="3 4" key="1">
    <citation type="submission" date="2024-04" db="EMBL/GenBank/DDBJ databases">
        <title>Salinicola lusitanus LLJ914,a marine bacterium isolated from the Okinawa Trough.</title>
        <authorList>
            <person name="Li J."/>
        </authorList>
    </citation>
    <scope>NUCLEOTIDE SEQUENCE [LARGE SCALE GENOMIC DNA]</scope>
    <source>
        <strain evidence="3 4">LLJ914</strain>
    </source>
</reference>
<sequence>MATRIITALLMTLCIATAAQADYGSATVERVTSIYDGDTFRADIADWPAIIGERIPIRVKGVDTPEIRAQCDTEKRLARQAKQFTVAALRGADHIELEELERGKYFRIAARVMIDGEDLATGLIEAGLGRPYQGGYRYGWCS</sequence>
<feature type="domain" description="TNase-like" evidence="2">
    <location>
        <begin position="25"/>
        <end position="132"/>
    </location>
</feature>
<dbReference type="SUPFAM" id="SSF50199">
    <property type="entry name" value="Staphylococcal nuclease"/>
    <property type="match status" value="1"/>
</dbReference>